<feature type="region of interest" description="Disordered" evidence="1">
    <location>
        <begin position="256"/>
        <end position="277"/>
    </location>
</feature>
<evidence type="ECO:0008006" key="4">
    <source>
        <dbReference type="Google" id="ProtNLM"/>
    </source>
</evidence>
<dbReference type="OrthoDB" id="5536356at2759"/>
<proteinExistence type="predicted"/>
<sequence length="507" mass="51820">MNSNIGDLPDDILVLVLGQAHDAERLGASLGLVAVCRRWRRVGLPVVYRWAQCGSGSGRASSVELAAAVGCAGLVRRVGVEAHGAAGLRAAAGTLGRAGAAGVAELDLAGSDGAGPEGGDLAAAEERDLLLLARAADLLARAAPGVRRLRVGAGCGRRLGGRVAAAFARRLQALSCAGPIDVPAGCVFAQLRSADLACSGMPPPRIDPRALRRLRLTGLRPAFAWAPFAAAGGGGGGDDVAEFPALRSLVLEYAPARKEDDDDDDDDDGSSDDGGPVAALLPAVAHVRVRCAADTCAALGRARLPAHVDTLDLQLSAAAAQRAALPRARRTALSVGRGDAEAAERVVQRIMGGRTTAAAAAPDPDPRAEELKLALADPRAGVAPDAVRGAGLTHLAVAAPTSIGTVAALIAALPALTSACFTDATLEAAPLDAARDGPLATRLARLTLGFGRCRLLRARIVDAAQYLMLRTPSLVRLTAPQVPRPPLESFVRALAAQYPHLAGIELY</sequence>
<dbReference type="EMBL" id="JANBUL010000130">
    <property type="protein sequence ID" value="KAJ2780637.1"/>
    <property type="molecule type" value="Genomic_DNA"/>
</dbReference>
<evidence type="ECO:0000313" key="2">
    <source>
        <dbReference type="EMBL" id="KAJ2780637.1"/>
    </source>
</evidence>
<keyword evidence="3" id="KW-1185">Reference proteome</keyword>
<protein>
    <recommendedName>
        <fullName evidence="4">F-box domain-containing protein</fullName>
    </recommendedName>
</protein>
<feature type="compositionally biased region" description="Acidic residues" evidence="1">
    <location>
        <begin position="260"/>
        <end position="271"/>
    </location>
</feature>
<reference evidence="2" key="1">
    <citation type="submission" date="2022-07" db="EMBL/GenBank/DDBJ databases">
        <title>Phylogenomic reconstructions and comparative analyses of Kickxellomycotina fungi.</title>
        <authorList>
            <person name="Reynolds N.K."/>
            <person name="Stajich J.E."/>
            <person name="Barry K."/>
            <person name="Grigoriev I.V."/>
            <person name="Crous P."/>
            <person name="Smith M.E."/>
        </authorList>
    </citation>
    <scope>NUCLEOTIDE SEQUENCE</scope>
    <source>
        <strain evidence="2">NBRC 105414</strain>
    </source>
</reference>
<organism evidence="2 3">
    <name type="scientific">Coemansia javaensis</name>
    <dbReference type="NCBI Taxonomy" id="2761396"/>
    <lineage>
        <taxon>Eukaryota</taxon>
        <taxon>Fungi</taxon>
        <taxon>Fungi incertae sedis</taxon>
        <taxon>Zoopagomycota</taxon>
        <taxon>Kickxellomycotina</taxon>
        <taxon>Kickxellomycetes</taxon>
        <taxon>Kickxellales</taxon>
        <taxon>Kickxellaceae</taxon>
        <taxon>Coemansia</taxon>
    </lineage>
</organism>
<dbReference type="AlphaFoldDB" id="A0A9W8LIK0"/>
<accession>A0A9W8LIK0</accession>
<evidence type="ECO:0000256" key="1">
    <source>
        <dbReference type="SAM" id="MobiDB-lite"/>
    </source>
</evidence>
<evidence type="ECO:0000313" key="3">
    <source>
        <dbReference type="Proteomes" id="UP001140217"/>
    </source>
</evidence>
<name>A0A9W8LIK0_9FUNG</name>
<dbReference type="Proteomes" id="UP001140217">
    <property type="component" value="Unassembled WGS sequence"/>
</dbReference>
<gene>
    <name evidence="2" type="ORF">H4R18_003341</name>
</gene>
<comment type="caution">
    <text evidence="2">The sequence shown here is derived from an EMBL/GenBank/DDBJ whole genome shotgun (WGS) entry which is preliminary data.</text>
</comment>